<dbReference type="InParanoid" id="A0A804QA18"/>
<evidence type="ECO:0000313" key="3">
    <source>
        <dbReference type="Proteomes" id="UP000007305"/>
    </source>
</evidence>
<feature type="region of interest" description="Disordered" evidence="1">
    <location>
        <begin position="179"/>
        <end position="201"/>
    </location>
</feature>
<accession>A0A804QA18</accession>
<evidence type="ECO:0000313" key="2">
    <source>
        <dbReference type="EnsemblPlants" id="Zm00001eb308450_P001"/>
    </source>
</evidence>
<dbReference type="Gramene" id="Zm00001eb308450_T001">
    <property type="protein sequence ID" value="Zm00001eb308450_P001"/>
    <property type="gene ID" value="Zm00001eb308450"/>
</dbReference>
<feature type="compositionally biased region" description="Low complexity" evidence="1">
    <location>
        <begin position="1"/>
        <end position="20"/>
    </location>
</feature>
<protein>
    <submittedName>
        <fullName evidence="2">Uncharacterized protein</fullName>
    </submittedName>
</protein>
<reference evidence="3" key="1">
    <citation type="submission" date="2015-12" db="EMBL/GenBank/DDBJ databases">
        <title>Update maize B73 reference genome by single molecule sequencing technologies.</title>
        <authorList>
            <consortium name="Maize Genome Sequencing Project"/>
            <person name="Ware D."/>
        </authorList>
    </citation>
    <scope>NUCLEOTIDE SEQUENCE [LARGE SCALE GENOMIC DNA]</scope>
    <source>
        <strain evidence="3">cv. B73</strain>
    </source>
</reference>
<dbReference type="Proteomes" id="UP000007305">
    <property type="component" value="Chromosome 7"/>
</dbReference>
<proteinExistence type="predicted"/>
<dbReference type="EnsemblPlants" id="Zm00001eb308450_T001">
    <property type="protein sequence ID" value="Zm00001eb308450_P001"/>
    <property type="gene ID" value="Zm00001eb308450"/>
</dbReference>
<reference evidence="2" key="2">
    <citation type="submission" date="2019-07" db="EMBL/GenBank/DDBJ databases">
        <authorList>
            <person name="Seetharam A."/>
            <person name="Woodhouse M."/>
            <person name="Cannon E."/>
        </authorList>
    </citation>
    <scope>NUCLEOTIDE SEQUENCE [LARGE SCALE GENOMIC DNA]</scope>
    <source>
        <strain evidence="2">cv. B73</strain>
    </source>
</reference>
<dbReference type="AlphaFoldDB" id="A0A804QA18"/>
<reference evidence="2" key="3">
    <citation type="submission" date="2021-05" db="UniProtKB">
        <authorList>
            <consortium name="EnsemblPlants"/>
        </authorList>
    </citation>
    <scope>IDENTIFICATION</scope>
    <source>
        <strain evidence="2">cv. B73</strain>
    </source>
</reference>
<keyword evidence="3" id="KW-1185">Reference proteome</keyword>
<evidence type="ECO:0000256" key="1">
    <source>
        <dbReference type="SAM" id="MobiDB-lite"/>
    </source>
</evidence>
<feature type="region of interest" description="Disordered" evidence="1">
    <location>
        <begin position="1"/>
        <end position="40"/>
    </location>
</feature>
<name>A0A804QA18_MAIZE</name>
<organism evidence="2 3">
    <name type="scientific">Zea mays</name>
    <name type="common">Maize</name>
    <dbReference type="NCBI Taxonomy" id="4577"/>
    <lineage>
        <taxon>Eukaryota</taxon>
        <taxon>Viridiplantae</taxon>
        <taxon>Streptophyta</taxon>
        <taxon>Embryophyta</taxon>
        <taxon>Tracheophyta</taxon>
        <taxon>Spermatophyta</taxon>
        <taxon>Magnoliopsida</taxon>
        <taxon>Liliopsida</taxon>
        <taxon>Poales</taxon>
        <taxon>Poaceae</taxon>
        <taxon>PACMAD clade</taxon>
        <taxon>Panicoideae</taxon>
        <taxon>Andropogonodae</taxon>
        <taxon>Andropogoneae</taxon>
        <taxon>Tripsacinae</taxon>
        <taxon>Zea</taxon>
    </lineage>
</organism>
<sequence length="436" mass="46834">MARPWCARAAPASAASRPSSSIPPPGPTSPVAARSPAPARPPSCPVLGAACPRGLARGAAPCPAPFDPSLRSGRRGAAWRIRPCPWRPACSPRVPRRGLELSQRAARAFGPGVCATRSWRVSAALRTRVLAWCARCFGTARHALDTLVYPWTRHSHQPFSFSPTPTPLSLFWLAQGSSHGDSSKRRSSSPRQPWRPPSPPCSMGVTSHLLPPYGCSSPTAPSRQQQGTPFLLAICSTLIQQDTQSPHGALPSSLSFSLQQAGRFPLLCHFFPAPYTMASRGQWSFPWSRAPLLQPGRGISLGPSSGSELADVHGAAPLLSLPQRPLLPPLTDPQLGFSPRPWHGALAAGCAGLSPPTTPSALASGRRRASRFARSTKRRALWTVHAAKSRLVQDREMMIEPVMWCQPQDAFSGQPKEDGLNQWMLAKRVPTPANAI</sequence>